<evidence type="ECO:0000256" key="1">
    <source>
        <dbReference type="SAM" id="Phobius"/>
    </source>
</evidence>
<dbReference type="Proteomes" id="UP000288669">
    <property type="component" value="Unassembled WGS sequence"/>
</dbReference>
<proteinExistence type="predicted"/>
<dbReference type="EMBL" id="NGJZ01000005">
    <property type="protein sequence ID" value="RSU05948.1"/>
    <property type="molecule type" value="Genomic_DNA"/>
</dbReference>
<dbReference type="NCBIfam" id="NF038403">
    <property type="entry name" value="perm_prefix_1"/>
    <property type="match status" value="1"/>
</dbReference>
<feature type="transmembrane region" description="Helical" evidence="1">
    <location>
        <begin position="190"/>
        <end position="214"/>
    </location>
</feature>
<keyword evidence="1" id="KW-1133">Transmembrane helix</keyword>
<dbReference type="RefSeq" id="WP_126827024.1">
    <property type="nucleotide sequence ID" value="NZ_JBHLWU010000004.1"/>
</dbReference>
<dbReference type="OrthoDB" id="9815852at2"/>
<keyword evidence="3" id="KW-1185">Reference proteome</keyword>
<sequence>MKTLNEYIETLFINLPKTLEMEKIKEDLQANMEDKYHDLRAEGKSENEAIGQVIAEFGNIDELLEEMDDSVAETPIKQKGMLPVLADTFVTRYLEMRKRLGFGVGMGVVCCIIGVAMLLLIMSLFGEGEAVVLSGTIPMFLFVAVGVGCFIWFGMQMRDFDVVEHEFVCSYDTIEEVEYSKQAYEKSYKFSLTFGVGLCILSVVPLLAFLALGLDNDRQVLFATSLLLVINSAAIFLFIYVGNVMGSFTLILENARVSESTQNEQHQKKSQYYWSGSYWSLVLVLYFLTSFLFHSWAYSWLIFILASAIGNMIKK</sequence>
<evidence type="ECO:0008006" key="4">
    <source>
        <dbReference type="Google" id="ProtNLM"/>
    </source>
</evidence>
<reference evidence="2 3" key="1">
    <citation type="submission" date="2017-05" db="EMBL/GenBank/DDBJ databases">
        <title>Vagococcus spp. assemblies.</title>
        <authorList>
            <person name="Gulvik C.A."/>
        </authorList>
    </citation>
    <scope>NUCLEOTIDE SEQUENCE [LARGE SCALE GENOMIC DNA]</scope>
    <source>
        <strain evidence="2 3">DSM 24756</strain>
    </source>
</reference>
<comment type="caution">
    <text evidence="2">The sequence shown here is derived from an EMBL/GenBank/DDBJ whole genome shotgun (WGS) entry which is preliminary data.</text>
</comment>
<feature type="transmembrane region" description="Helical" evidence="1">
    <location>
        <begin position="295"/>
        <end position="313"/>
    </location>
</feature>
<dbReference type="InterPro" id="IPR047928">
    <property type="entry name" value="Perm_prefix_1"/>
</dbReference>
<feature type="transmembrane region" description="Helical" evidence="1">
    <location>
        <begin position="131"/>
        <end position="153"/>
    </location>
</feature>
<feature type="transmembrane region" description="Helical" evidence="1">
    <location>
        <begin position="100"/>
        <end position="125"/>
    </location>
</feature>
<keyword evidence="1" id="KW-0472">Membrane</keyword>
<gene>
    <name evidence="2" type="ORF">CBF30_11600</name>
</gene>
<accession>A0A430AEU2</accession>
<feature type="transmembrane region" description="Helical" evidence="1">
    <location>
        <begin position="226"/>
        <end position="252"/>
    </location>
</feature>
<feature type="transmembrane region" description="Helical" evidence="1">
    <location>
        <begin position="272"/>
        <end position="289"/>
    </location>
</feature>
<evidence type="ECO:0000313" key="2">
    <source>
        <dbReference type="EMBL" id="RSU05948.1"/>
    </source>
</evidence>
<protein>
    <recommendedName>
        <fullName evidence="4">Beta-carotene 15,15'-monooxygenase</fullName>
    </recommendedName>
</protein>
<name>A0A430AEU2_9ENTE</name>
<dbReference type="AlphaFoldDB" id="A0A430AEU2"/>
<evidence type="ECO:0000313" key="3">
    <source>
        <dbReference type="Proteomes" id="UP000288669"/>
    </source>
</evidence>
<organism evidence="2 3">
    <name type="scientific">Vagococcus entomophilus</name>
    <dbReference type="NCBI Taxonomy" id="1160095"/>
    <lineage>
        <taxon>Bacteria</taxon>
        <taxon>Bacillati</taxon>
        <taxon>Bacillota</taxon>
        <taxon>Bacilli</taxon>
        <taxon>Lactobacillales</taxon>
        <taxon>Enterococcaceae</taxon>
        <taxon>Vagococcus</taxon>
    </lineage>
</organism>
<keyword evidence="1" id="KW-0812">Transmembrane</keyword>